<evidence type="ECO:0000313" key="6">
    <source>
        <dbReference type="RefSeq" id="XP_041424845.1"/>
    </source>
</evidence>
<dbReference type="PROSITE" id="PS50888">
    <property type="entry name" value="BHLH"/>
    <property type="match status" value="1"/>
</dbReference>
<dbReference type="RefSeq" id="XP_041424845.1">
    <property type="nucleotide sequence ID" value="XM_041568911.1"/>
</dbReference>
<dbReference type="GeneID" id="121395406"/>
<dbReference type="GO" id="GO:0005634">
    <property type="term" value="C:nucleus"/>
    <property type="evidence" value="ECO:0000318"/>
    <property type="project" value="GO_Central"/>
</dbReference>
<dbReference type="InterPro" id="IPR036638">
    <property type="entry name" value="HLH_DNA-bd_sf"/>
</dbReference>
<dbReference type="Gene3D" id="4.10.280.10">
    <property type="entry name" value="Helix-loop-helix DNA-binding domain"/>
    <property type="match status" value="1"/>
</dbReference>
<keyword evidence="5" id="KW-1185">Reference proteome</keyword>
<proteinExistence type="predicted"/>
<evidence type="ECO:0000313" key="5">
    <source>
        <dbReference type="Proteomes" id="UP000186698"/>
    </source>
</evidence>
<dbReference type="SUPFAM" id="SSF47459">
    <property type="entry name" value="HLH, helix-loop-helix DNA-binding domain"/>
    <property type="match status" value="1"/>
</dbReference>
<dbReference type="GO" id="GO:0048663">
    <property type="term" value="P:neuron fate commitment"/>
    <property type="evidence" value="ECO:0000318"/>
    <property type="project" value="GO_Central"/>
</dbReference>
<protein>
    <submittedName>
        <fullName evidence="6">Uncharacterized protein LOC121395406</fullName>
    </submittedName>
</protein>
<dbReference type="GO" id="GO:0045944">
    <property type="term" value="P:positive regulation of transcription by RNA polymerase II"/>
    <property type="evidence" value="ECO:0000318"/>
    <property type="project" value="GO_Central"/>
</dbReference>
<accession>A0A8J1L8C7</accession>
<dbReference type="PANTHER" id="PTHR19290:SF82">
    <property type="entry name" value="TRANSCRIPTION FACTOR ATOH1"/>
    <property type="match status" value="1"/>
</dbReference>
<keyword evidence="3" id="KW-0812">Transmembrane</keyword>
<dbReference type="GO" id="GO:0000981">
    <property type="term" value="F:DNA-binding transcription factor activity, RNA polymerase II-specific"/>
    <property type="evidence" value="ECO:0000318"/>
    <property type="project" value="GO_Central"/>
</dbReference>
<organism evidence="5 6">
    <name type="scientific">Xenopus laevis</name>
    <name type="common">African clawed frog</name>
    <dbReference type="NCBI Taxonomy" id="8355"/>
    <lineage>
        <taxon>Eukaryota</taxon>
        <taxon>Metazoa</taxon>
        <taxon>Chordata</taxon>
        <taxon>Craniata</taxon>
        <taxon>Vertebrata</taxon>
        <taxon>Euteleostomi</taxon>
        <taxon>Amphibia</taxon>
        <taxon>Batrachia</taxon>
        <taxon>Anura</taxon>
        <taxon>Pipoidea</taxon>
        <taxon>Pipidae</taxon>
        <taxon>Xenopodinae</taxon>
        <taxon>Xenopus</taxon>
        <taxon>Xenopus</taxon>
    </lineage>
</organism>
<dbReference type="GO" id="GO:0046983">
    <property type="term" value="F:protein dimerization activity"/>
    <property type="evidence" value="ECO:0007669"/>
    <property type="project" value="InterPro"/>
</dbReference>
<reference evidence="6" key="1">
    <citation type="submission" date="2025-08" db="UniProtKB">
        <authorList>
            <consortium name="RefSeq"/>
        </authorList>
    </citation>
    <scope>IDENTIFICATION</scope>
    <source>
        <strain evidence="6">J_2021</strain>
        <tissue evidence="6">Erythrocytes</tissue>
    </source>
</reference>
<name>A0A8J1L8C7_XENLA</name>
<evidence type="ECO:0000259" key="4">
    <source>
        <dbReference type="PROSITE" id="PS50888"/>
    </source>
</evidence>
<feature type="domain" description="BHLH" evidence="4">
    <location>
        <begin position="162"/>
        <end position="214"/>
    </location>
</feature>
<dbReference type="InterPro" id="IPR050359">
    <property type="entry name" value="bHLH_transcription_factors"/>
</dbReference>
<evidence type="ECO:0000256" key="2">
    <source>
        <dbReference type="ARBA" id="ARBA00023163"/>
    </source>
</evidence>
<gene>
    <name evidence="6" type="primary">LOC121395406</name>
</gene>
<feature type="transmembrane region" description="Helical" evidence="3">
    <location>
        <begin position="6"/>
        <end position="23"/>
    </location>
</feature>
<evidence type="ECO:0000256" key="1">
    <source>
        <dbReference type="ARBA" id="ARBA00023015"/>
    </source>
</evidence>
<keyword evidence="2" id="KW-0804">Transcription</keyword>
<dbReference type="Pfam" id="PF00010">
    <property type="entry name" value="HLH"/>
    <property type="match status" value="1"/>
</dbReference>
<dbReference type="GO" id="GO:0061564">
    <property type="term" value="P:axon development"/>
    <property type="evidence" value="ECO:0000318"/>
    <property type="project" value="GO_Central"/>
</dbReference>
<dbReference type="GO" id="GO:0070888">
    <property type="term" value="F:E-box binding"/>
    <property type="evidence" value="ECO:0000318"/>
    <property type="project" value="GO_Central"/>
</dbReference>
<dbReference type="InterPro" id="IPR011598">
    <property type="entry name" value="bHLH_dom"/>
</dbReference>
<keyword evidence="3" id="KW-0472">Membrane</keyword>
<dbReference type="CDD" id="cd11430">
    <property type="entry name" value="bHLH_TS_ATOH1_like"/>
    <property type="match status" value="1"/>
</dbReference>
<sequence>MHYLRFTLALFFYTLLTPLIFLFSTRSTHETGRAEMETNSLTLLTESSILPPNQGENWIWIQFREKTPFFPSVNAKISEQEKYEHLKQDIPNLWPNSFPKDCGNGFFVNPLDLGYITQTTKPMSLQLVSYYGISHPSILHRKSNDIIGYSQNICALRLRKKSRRLAANARERRRMLTLNLAFDRLRSVIPTTQNKKKLSKAETLQMAKIYILMLSTELQKRASSCLT</sequence>
<dbReference type="PANTHER" id="PTHR19290">
    <property type="entry name" value="BASIC HELIX-LOOP-HELIX PROTEIN NEUROGENIN-RELATED"/>
    <property type="match status" value="1"/>
</dbReference>
<evidence type="ECO:0000256" key="3">
    <source>
        <dbReference type="SAM" id="Phobius"/>
    </source>
</evidence>
<dbReference type="AlphaFoldDB" id="A0A8J1L8C7"/>
<dbReference type="OrthoDB" id="9049504at2759"/>
<keyword evidence="1" id="KW-0805">Transcription regulation</keyword>
<dbReference type="SMART" id="SM00353">
    <property type="entry name" value="HLH"/>
    <property type="match status" value="1"/>
</dbReference>
<keyword evidence="3" id="KW-1133">Transmembrane helix</keyword>
<dbReference type="GO" id="GO:0007423">
    <property type="term" value="P:sensory organ development"/>
    <property type="evidence" value="ECO:0000318"/>
    <property type="project" value="GO_Central"/>
</dbReference>
<dbReference type="KEGG" id="xla:121395406"/>
<dbReference type="Proteomes" id="UP000186698">
    <property type="component" value="Chromosome 7L"/>
</dbReference>